<proteinExistence type="predicted"/>
<keyword evidence="2" id="KW-1185">Reference proteome</keyword>
<dbReference type="EMBL" id="JASCZI010001321">
    <property type="protein sequence ID" value="MED6114744.1"/>
    <property type="molecule type" value="Genomic_DNA"/>
</dbReference>
<evidence type="ECO:0000313" key="1">
    <source>
        <dbReference type="EMBL" id="MED6114744.1"/>
    </source>
</evidence>
<protein>
    <submittedName>
        <fullName evidence="1">Uncharacterized protein</fullName>
    </submittedName>
</protein>
<organism evidence="1 2">
    <name type="scientific">Stylosanthes scabra</name>
    <dbReference type="NCBI Taxonomy" id="79078"/>
    <lineage>
        <taxon>Eukaryota</taxon>
        <taxon>Viridiplantae</taxon>
        <taxon>Streptophyta</taxon>
        <taxon>Embryophyta</taxon>
        <taxon>Tracheophyta</taxon>
        <taxon>Spermatophyta</taxon>
        <taxon>Magnoliopsida</taxon>
        <taxon>eudicotyledons</taxon>
        <taxon>Gunneridae</taxon>
        <taxon>Pentapetalae</taxon>
        <taxon>rosids</taxon>
        <taxon>fabids</taxon>
        <taxon>Fabales</taxon>
        <taxon>Fabaceae</taxon>
        <taxon>Papilionoideae</taxon>
        <taxon>50 kb inversion clade</taxon>
        <taxon>dalbergioids sensu lato</taxon>
        <taxon>Dalbergieae</taxon>
        <taxon>Pterocarpus clade</taxon>
        <taxon>Stylosanthes</taxon>
    </lineage>
</organism>
<evidence type="ECO:0000313" key="2">
    <source>
        <dbReference type="Proteomes" id="UP001341840"/>
    </source>
</evidence>
<gene>
    <name evidence="1" type="ORF">PIB30_083477</name>
</gene>
<accession>A0ABU6QRT4</accession>
<dbReference type="Proteomes" id="UP001341840">
    <property type="component" value="Unassembled WGS sequence"/>
</dbReference>
<comment type="caution">
    <text evidence="1">The sequence shown here is derived from an EMBL/GenBank/DDBJ whole genome shotgun (WGS) entry which is preliminary data.</text>
</comment>
<sequence length="128" mass="13792">MGHSRDAQQALSTETGILKTSNPSPPNQEALASFLIRIHKTEPPTTPSFLLAGLVAPRIVVAGLVLSVRLAVRVAIPVAVRLAVRVTGLVFKSDKIEAMDISEVMNIPDFTGILFDKLQKCYSLVLEA</sequence>
<name>A0ABU6QRT4_9FABA</name>
<reference evidence="1 2" key="1">
    <citation type="journal article" date="2023" name="Plants (Basel)">
        <title>Bridging the Gap: Combining Genomics and Transcriptomics Approaches to Understand Stylosanthes scabra, an Orphan Legume from the Brazilian Caatinga.</title>
        <authorList>
            <person name="Ferreira-Neto J.R.C."/>
            <person name="da Silva M.D."/>
            <person name="Binneck E."/>
            <person name="de Melo N.F."/>
            <person name="da Silva R.H."/>
            <person name="de Melo A.L.T.M."/>
            <person name="Pandolfi V."/>
            <person name="Bustamante F.O."/>
            <person name="Brasileiro-Vidal A.C."/>
            <person name="Benko-Iseppon A.M."/>
        </authorList>
    </citation>
    <scope>NUCLEOTIDE SEQUENCE [LARGE SCALE GENOMIC DNA]</scope>
    <source>
        <tissue evidence="1">Leaves</tissue>
    </source>
</reference>